<sequence length="88" mass="10577">MAKKYTEKYYARHGDPRTADWLLMDSPLNIIFILAVYFSIVKLFLPIMMRHQRPYVLQNVMFVYNLIMAVLNAWILFEVRMFAYLGNH</sequence>
<evidence type="ECO:0008006" key="13">
    <source>
        <dbReference type="Google" id="ProtNLM"/>
    </source>
</evidence>
<keyword evidence="7" id="KW-0443">Lipid metabolism</keyword>
<dbReference type="Proteomes" id="UP000887013">
    <property type="component" value="Unassembled WGS sequence"/>
</dbReference>
<dbReference type="AlphaFoldDB" id="A0A8X6THG9"/>
<keyword evidence="8 10" id="KW-0472">Membrane</keyword>
<keyword evidence="4 10" id="KW-0812">Transmembrane</keyword>
<dbReference type="OrthoDB" id="434092at2759"/>
<comment type="subcellular location">
    <subcellularLocation>
        <location evidence="1">Membrane</location>
        <topology evidence="1">Multi-pass membrane protein</topology>
    </subcellularLocation>
</comment>
<dbReference type="Pfam" id="PF01151">
    <property type="entry name" value="ELO"/>
    <property type="match status" value="1"/>
</dbReference>
<keyword evidence="9" id="KW-0275">Fatty acid biosynthesis</keyword>
<keyword evidence="2" id="KW-0444">Lipid biosynthesis</keyword>
<dbReference type="InterPro" id="IPR002076">
    <property type="entry name" value="ELO_fam"/>
</dbReference>
<keyword evidence="12" id="KW-1185">Reference proteome</keyword>
<evidence type="ECO:0000256" key="4">
    <source>
        <dbReference type="ARBA" id="ARBA00022692"/>
    </source>
</evidence>
<evidence type="ECO:0000313" key="12">
    <source>
        <dbReference type="Proteomes" id="UP000887013"/>
    </source>
</evidence>
<feature type="transmembrane region" description="Helical" evidence="10">
    <location>
        <begin position="57"/>
        <end position="77"/>
    </location>
</feature>
<keyword evidence="3" id="KW-0808">Transferase</keyword>
<reference evidence="11" key="1">
    <citation type="submission" date="2020-08" db="EMBL/GenBank/DDBJ databases">
        <title>Multicomponent nature underlies the extraordinary mechanical properties of spider dragline silk.</title>
        <authorList>
            <person name="Kono N."/>
            <person name="Nakamura H."/>
            <person name="Mori M."/>
            <person name="Yoshida Y."/>
            <person name="Ohtoshi R."/>
            <person name="Malay A.D."/>
            <person name="Moran D.A.P."/>
            <person name="Tomita M."/>
            <person name="Numata K."/>
            <person name="Arakawa K."/>
        </authorList>
    </citation>
    <scope>NUCLEOTIDE SEQUENCE</scope>
</reference>
<feature type="transmembrane region" description="Helical" evidence="10">
    <location>
        <begin position="26"/>
        <end position="45"/>
    </location>
</feature>
<evidence type="ECO:0000256" key="6">
    <source>
        <dbReference type="ARBA" id="ARBA00022989"/>
    </source>
</evidence>
<protein>
    <recommendedName>
        <fullName evidence="13">Very-long-chain 3-oxoacyl-CoA synthase</fullName>
    </recommendedName>
</protein>
<dbReference type="GO" id="GO:0009922">
    <property type="term" value="F:fatty acid elongase activity"/>
    <property type="evidence" value="ECO:0007669"/>
    <property type="project" value="InterPro"/>
</dbReference>
<evidence type="ECO:0000256" key="10">
    <source>
        <dbReference type="SAM" id="Phobius"/>
    </source>
</evidence>
<evidence type="ECO:0000256" key="3">
    <source>
        <dbReference type="ARBA" id="ARBA00022679"/>
    </source>
</evidence>
<organism evidence="11 12">
    <name type="scientific">Nephila pilipes</name>
    <name type="common">Giant wood spider</name>
    <name type="synonym">Nephila maculata</name>
    <dbReference type="NCBI Taxonomy" id="299642"/>
    <lineage>
        <taxon>Eukaryota</taxon>
        <taxon>Metazoa</taxon>
        <taxon>Ecdysozoa</taxon>
        <taxon>Arthropoda</taxon>
        <taxon>Chelicerata</taxon>
        <taxon>Arachnida</taxon>
        <taxon>Araneae</taxon>
        <taxon>Araneomorphae</taxon>
        <taxon>Entelegynae</taxon>
        <taxon>Araneoidea</taxon>
        <taxon>Nephilidae</taxon>
        <taxon>Nephila</taxon>
    </lineage>
</organism>
<keyword evidence="5" id="KW-0276">Fatty acid metabolism</keyword>
<name>A0A8X6THG9_NEPPI</name>
<evidence type="ECO:0000256" key="8">
    <source>
        <dbReference type="ARBA" id="ARBA00023136"/>
    </source>
</evidence>
<dbReference type="GO" id="GO:0006633">
    <property type="term" value="P:fatty acid biosynthetic process"/>
    <property type="evidence" value="ECO:0007669"/>
    <property type="project" value="UniProtKB-KW"/>
</dbReference>
<evidence type="ECO:0000256" key="7">
    <source>
        <dbReference type="ARBA" id="ARBA00023098"/>
    </source>
</evidence>
<evidence type="ECO:0000256" key="5">
    <source>
        <dbReference type="ARBA" id="ARBA00022832"/>
    </source>
</evidence>
<gene>
    <name evidence="11" type="ORF">NPIL_232331</name>
</gene>
<keyword evidence="6 10" id="KW-1133">Transmembrane helix</keyword>
<accession>A0A8X6THG9</accession>
<dbReference type="EMBL" id="BMAW01103418">
    <property type="protein sequence ID" value="GFT09004.1"/>
    <property type="molecule type" value="Genomic_DNA"/>
</dbReference>
<evidence type="ECO:0000256" key="1">
    <source>
        <dbReference type="ARBA" id="ARBA00004141"/>
    </source>
</evidence>
<dbReference type="GO" id="GO:0016020">
    <property type="term" value="C:membrane"/>
    <property type="evidence" value="ECO:0007669"/>
    <property type="project" value="UniProtKB-SubCell"/>
</dbReference>
<comment type="caution">
    <text evidence="11">The sequence shown here is derived from an EMBL/GenBank/DDBJ whole genome shotgun (WGS) entry which is preliminary data.</text>
</comment>
<evidence type="ECO:0000256" key="9">
    <source>
        <dbReference type="ARBA" id="ARBA00023160"/>
    </source>
</evidence>
<proteinExistence type="predicted"/>
<evidence type="ECO:0000256" key="2">
    <source>
        <dbReference type="ARBA" id="ARBA00022516"/>
    </source>
</evidence>
<evidence type="ECO:0000313" key="11">
    <source>
        <dbReference type="EMBL" id="GFT09004.1"/>
    </source>
</evidence>